<keyword evidence="3" id="KW-1185">Reference proteome</keyword>
<feature type="domain" description="DUF2344" evidence="1">
    <location>
        <begin position="16"/>
        <end position="202"/>
    </location>
</feature>
<name>A0A6L5GRI2_9FIRM</name>
<dbReference type="Proteomes" id="UP000473648">
    <property type="component" value="Unassembled WGS sequence"/>
</dbReference>
<reference evidence="2" key="1">
    <citation type="journal article" date="2020" name="Appl. Environ. Microbiol.">
        <title>Medium-Chain Fatty Acid Synthesis by 'Candidatus Weimeria bifida' gen. nov., sp. nov., and 'Candidatus Pseudoramibacter fermentans' sp. nov.</title>
        <authorList>
            <person name="Scarborough M.J."/>
            <person name="Myers K.S."/>
            <person name="Donohue T.J."/>
            <person name="Noguera D.R."/>
        </authorList>
    </citation>
    <scope>NUCLEOTIDE SEQUENCE</scope>
    <source>
        <strain evidence="2">EUB1.1</strain>
    </source>
</reference>
<proteinExistence type="predicted"/>
<dbReference type="InterPro" id="IPR018768">
    <property type="entry name" value="DUF2344"/>
</dbReference>
<dbReference type="Pfam" id="PF10105">
    <property type="entry name" value="DUF2344"/>
    <property type="match status" value="1"/>
</dbReference>
<dbReference type="AlphaFoldDB" id="A0A6L5GRI2"/>
<gene>
    <name evidence="2" type="ORF">FRC53_05310</name>
</gene>
<dbReference type="NCBIfam" id="TIGR03936">
    <property type="entry name" value="sam_1_link_chp"/>
    <property type="match status" value="1"/>
</dbReference>
<protein>
    <submittedName>
        <fullName evidence="2">DUF2344 domain-containing protein</fullName>
    </submittedName>
</protein>
<organism evidence="2 3">
    <name type="scientific">Candidatus Pseudoramibacter fermentans</name>
    <dbReference type="NCBI Taxonomy" id="2594427"/>
    <lineage>
        <taxon>Bacteria</taxon>
        <taxon>Bacillati</taxon>
        <taxon>Bacillota</taxon>
        <taxon>Clostridia</taxon>
        <taxon>Eubacteriales</taxon>
        <taxon>Eubacteriaceae</taxon>
        <taxon>Pseudoramibacter</taxon>
    </lineage>
</organism>
<evidence type="ECO:0000259" key="1">
    <source>
        <dbReference type="Pfam" id="PF10105"/>
    </source>
</evidence>
<dbReference type="EMBL" id="VOGB01000004">
    <property type="protein sequence ID" value="MQM72835.1"/>
    <property type="molecule type" value="Genomic_DNA"/>
</dbReference>
<accession>A0A6L5GRI2</accession>
<comment type="caution">
    <text evidence="2">The sequence shown here is derived from an EMBL/GenBank/DDBJ whole genome shotgun (WGS) entry which is preliminary data.</text>
</comment>
<sequence>MEMPLMSNDQTPIMTMRFKFKRTASLRFLSHLDQQSTFQRAFRRAKIPFAYSNGFHAHPKLSFALALSVGMTSSSEYADLRLTEEVNPSEFVSAVNASLPDGLKILDAKLIKGKVNSLSASIKSSSYRIKILDHKYDKLLSDEIQNYLNQNEILVKKRNKKGRLQMIDARPFIKQFSVFQDDHDDLQFNLSLNYQDQKTIKPTIILRSFETFAHREFGDDLLWQVHRENLELSSK</sequence>
<evidence type="ECO:0000313" key="3">
    <source>
        <dbReference type="Proteomes" id="UP000473648"/>
    </source>
</evidence>
<evidence type="ECO:0000313" key="2">
    <source>
        <dbReference type="EMBL" id="MQM72835.1"/>
    </source>
</evidence>